<organism evidence="1 2">
    <name type="scientific">Mycobacterium nebraskense</name>
    <dbReference type="NCBI Taxonomy" id="244292"/>
    <lineage>
        <taxon>Bacteria</taxon>
        <taxon>Bacillati</taxon>
        <taxon>Actinomycetota</taxon>
        <taxon>Actinomycetes</taxon>
        <taxon>Mycobacteriales</taxon>
        <taxon>Mycobacteriaceae</taxon>
        <taxon>Mycobacterium</taxon>
    </lineage>
</organism>
<evidence type="ECO:0000313" key="2">
    <source>
        <dbReference type="Proteomes" id="UP000193781"/>
    </source>
</evidence>
<dbReference type="RefSeq" id="WP_052742760.1">
    <property type="nucleotide sequence ID" value="NZ_JACPNT010000041.1"/>
</dbReference>
<dbReference type="STRING" id="244292.ABW17_27980"/>
<accession>A0A1X1ZBS1</accession>
<reference evidence="1 2" key="1">
    <citation type="submission" date="2016-01" db="EMBL/GenBank/DDBJ databases">
        <title>The new phylogeny of the genus Mycobacterium.</title>
        <authorList>
            <person name="Tarcisio F."/>
            <person name="Conor M."/>
            <person name="Antonella G."/>
            <person name="Elisabetta G."/>
            <person name="Giulia F.S."/>
            <person name="Sara T."/>
            <person name="Anna F."/>
            <person name="Clotilde B."/>
            <person name="Roberto B."/>
            <person name="Veronica D.S."/>
            <person name="Fabio R."/>
            <person name="Monica P."/>
            <person name="Olivier J."/>
            <person name="Enrico T."/>
            <person name="Nicola S."/>
        </authorList>
    </citation>
    <scope>NUCLEOTIDE SEQUENCE [LARGE SCALE GENOMIC DNA]</scope>
    <source>
        <strain evidence="1 2">DSM 44803</strain>
    </source>
</reference>
<evidence type="ECO:0008006" key="3">
    <source>
        <dbReference type="Google" id="ProtNLM"/>
    </source>
</evidence>
<gene>
    <name evidence="1" type="ORF">AWC17_07205</name>
</gene>
<name>A0A1X1ZBS1_9MYCO</name>
<protein>
    <recommendedName>
        <fullName evidence="3">HicB family toxin-antitoxin system</fullName>
    </recommendedName>
</protein>
<sequence>MMHHHFKIEITREGRWWMVAIPEIDGLTQARRLAEAETMAREYISLDRGIPYDQVKVETASVRMEQPEFRELLAAARDIRNRRAHAQELERQVTRDAQEFTHWLVTYGVPVRDIAELLDISPQRVSQLANA</sequence>
<dbReference type="EMBL" id="LQPH01000129">
    <property type="protein sequence ID" value="ORW20782.1"/>
    <property type="molecule type" value="Genomic_DNA"/>
</dbReference>
<dbReference type="AlphaFoldDB" id="A0A1X1ZBS1"/>
<evidence type="ECO:0000313" key="1">
    <source>
        <dbReference type="EMBL" id="ORW20782.1"/>
    </source>
</evidence>
<proteinExistence type="predicted"/>
<keyword evidence="2" id="KW-1185">Reference proteome</keyword>
<comment type="caution">
    <text evidence="1">The sequence shown here is derived from an EMBL/GenBank/DDBJ whole genome shotgun (WGS) entry which is preliminary data.</text>
</comment>
<dbReference type="Proteomes" id="UP000193781">
    <property type="component" value="Unassembled WGS sequence"/>
</dbReference>